<keyword evidence="11 12" id="KW-0472">Membrane</keyword>
<dbReference type="GO" id="GO:0006629">
    <property type="term" value="P:lipid metabolic process"/>
    <property type="evidence" value="ECO:0007669"/>
    <property type="project" value="InterPro"/>
</dbReference>
<evidence type="ECO:0000256" key="4">
    <source>
        <dbReference type="ARBA" id="ARBA00022519"/>
    </source>
</evidence>
<feature type="domain" description="Fatty acid desaturase" evidence="13">
    <location>
        <begin position="107"/>
        <end position="324"/>
    </location>
</feature>
<dbReference type="OrthoDB" id="4759734at2"/>
<evidence type="ECO:0000256" key="8">
    <source>
        <dbReference type="ARBA" id="ARBA00023002"/>
    </source>
</evidence>
<accession>A0A239M1W8</accession>
<evidence type="ECO:0000313" key="14">
    <source>
        <dbReference type="EMBL" id="SNT36570.1"/>
    </source>
</evidence>
<comment type="similarity">
    <text evidence="2">Belongs to the fatty acid desaturase type 1 family. AlkB subfamily.</text>
</comment>
<keyword evidence="9" id="KW-0408">Iron</keyword>
<dbReference type="GO" id="GO:0004497">
    <property type="term" value="F:monooxygenase activity"/>
    <property type="evidence" value="ECO:0007669"/>
    <property type="project" value="UniProtKB-KW"/>
</dbReference>
<proteinExistence type="inferred from homology"/>
<evidence type="ECO:0000256" key="6">
    <source>
        <dbReference type="ARBA" id="ARBA00022723"/>
    </source>
</evidence>
<evidence type="ECO:0000256" key="9">
    <source>
        <dbReference type="ARBA" id="ARBA00023004"/>
    </source>
</evidence>
<protein>
    <submittedName>
        <fullName evidence="14">Alkane 1-monooxygenase</fullName>
    </submittedName>
</protein>
<feature type="transmembrane region" description="Helical" evidence="12">
    <location>
        <begin position="173"/>
        <end position="190"/>
    </location>
</feature>
<dbReference type="Pfam" id="PF00487">
    <property type="entry name" value="FA_desaturase"/>
    <property type="match status" value="1"/>
</dbReference>
<evidence type="ECO:0000256" key="3">
    <source>
        <dbReference type="ARBA" id="ARBA00022475"/>
    </source>
</evidence>
<evidence type="ECO:0000313" key="15">
    <source>
        <dbReference type="Proteomes" id="UP000198393"/>
    </source>
</evidence>
<dbReference type="InterPro" id="IPR005804">
    <property type="entry name" value="FA_desaturase_dom"/>
</dbReference>
<reference evidence="14 15" key="1">
    <citation type="submission" date="2017-06" db="EMBL/GenBank/DDBJ databases">
        <authorList>
            <person name="Kim H.J."/>
            <person name="Triplett B.A."/>
        </authorList>
    </citation>
    <scope>NUCLEOTIDE SEQUENCE [LARGE SCALE GENOMIC DNA]</scope>
    <source>
        <strain evidence="14 15">DSM 19307</strain>
    </source>
</reference>
<dbReference type="InterPro" id="IPR033885">
    <property type="entry name" value="AlkB/XylM"/>
</dbReference>
<dbReference type="RefSeq" id="WP_089358244.1">
    <property type="nucleotide sequence ID" value="NZ_FZPD01000006.1"/>
</dbReference>
<sequence>MNKIRALKYMNVLILPLLAIVSFNTHGWLTYLPLIEAFAFIPLLELTFKPNPANFSKEREEERKNDSIYDWQLYIMVPIQFLILGMFFISMSEPGLTLVDQIGRITAMGLMCGVIGINVAHELGHRNTWYEQLMAKALLLTSLYMHFFIEHNRGHHKHVSTKEDPSSARYGEMLYTFWVRSVVFAYLSAWKLEAKRLKKKGVSPFSIHNEMLRFQIIQVAFTLGIGLLFGWIVMGYFIAAAIMGFLLLETVNYIEHYGLERNKKGDVYERVMPHHSWNSDHKLGRIILFELSRHSDHHYIASRKYQILRHIDESPQMPTGYPGMMILAIFPPLWFAIMNPRIKQIQQQGLAQAA</sequence>
<keyword evidence="5 12" id="KW-0812">Transmembrane</keyword>
<dbReference type="AlphaFoldDB" id="A0A239M1W8"/>
<gene>
    <name evidence="14" type="ORF">SAMN05421640_3577</name>
</gene>
<dbReference type="Proteomes" id="UP000198393">
    <property type="component" value="Unassembled WGS sequence"/>
</dbReference>
<feature type="transmembrane region" description="Helical" evidence="12">
    <location>
        <begin position="319"/>
        <end position="337"/>
    </location>
</feature>
<organism evidence="14 15">
    <name type="scientific">Ekhidna lutea</name>
    <dbReference type="NCBI Taxonomy" id="447679"/>
    <lineage>
        <taxon>Bacteria</taxon>
        <taxon>Pseudomonadati</taxon>
        <taxon>Bacteroidota</taxon>
        <taxon>Cytophagia</taxon>
        <taxon>Cytophagales</taxon>
        <taxon>Reichenbachiellaceae</taxon>
        <taxon>Ekhidna</taxon>
    </lineage>
</organism>
<keyword evidence="7 12" id="KW-1133">Transmembrane helix</keyword>
<evidence type="ECO:0000256" key="5">
    <source>
        <dbReference type="ARBA" id="ARBA00022692"/>
    </source>
</evidence>
<feature type="transmembrane region" description="Helical" evidence="12">
    <location>
        <begin position="219"/>
        <end position="248"/>
    </location>
</feature>
<dbReference type="GO" id="GO:0005886">
    <property type="term" value="C:plasma membrane"/>
    <property type="evidence" value="ECO:0007669"/>
    <property type="project" value="UniProtKB-SubCell"/>
</dbReference>
<keyword evidence="4" id="KW-0997">Cell inner membrane</keyword>
<feature type="transmembrane region" description="Helical" evidence="12">
    <location>
        <begin position="68"/>
        <end position="89"/>
    </location>
</feature>
<evidence type="ECO:0000256" key="2">
    <source>
        <dbReference type="ARBA" id="ARBA00010823"/>
    </source>
</evidence>
<feature type="transmembrane region" description="Helical" evidence="12">
    <location>
        <begin position="101"/>
        <end position="121"/>
    </location>
</feature>
<evidence type="ECO:0000256" key="1">
    <source>
        <dbReference type="ARBA" id="ARBA00004429"/>
    </source>
</evidence>
<dbReference type="EMBL" id="FZPD01000006">
    <property type="protein sequence ID" value="SNT36570.1"/>
    <property type="molecule type" value="Genomic_DNA"/>
</dbReference>
<comment type="subcellular location">
    <subcellularLocation>
        <location evidence="1">Cell inner membrane</location>
        <topology evidence="1">Multi-pass membrane protein</topology>
    </subcellularLocation>
</comment>
<evidence type="ECO:0000259" key="13">
    <source>
        <dbReference type="Pfam" id="PF00487"/>
    </source>
</evidence>
<dbReference type="PANTHER" id="PTHR38674">
    <property type="entry name" value="ALKANE 1-MONOOXYGENASE 1"/>
    <property type="match status" value="1"/>
</dbReference>
<dbReference type="PANTHER" id="PTHR38674:SF1">
    <property type="entry name" value="ALKANE 1-MONOOXYGENASE 1"/>
    <property type="match status" value="1"/>
</dbReference>
<keyword evidence="6" id="KW-0479">Metal-binding</keyword>
<evidence type="ECO:0000256" key="12">
    <source>
        <dbReference type="SAM" id="Phobius"/>
    </source>
</evidence>
<name>A0A239M1W8_EKHLU</name>
<keyword evidence="3" id="KW-1003">Cell membrane</keyword>
<dbReference type="GO" id="GO:0046872">
    <property type="term" value="F:metal ion binding"/>
    <property type="evidence" value="ECO:0007669"/>
    <property type="project" value="UniProtKB-KW"/>
</dbReference>
<keyword evidence="8" id="KW-0560">Oxidoreductase</keyword>
<evidence type="ECO:0000256" key="11">
    <source>
        <dbReference type="ARBA" id="ARBA00023136"/>
    </source>
</evidence>
<evidence type="ECO:0000256" key="7">
    <source>
        <dbReference type="ARBA" id="ARBA00022989"/>
    </source>
</evidence>
<keyword evidence="10 14" id="KW-0503">Monooxygenase</keyword>
<dbReference type="CDD" id="cd03512">
    <property type="entry name" value="Alkane-hydroxylase"/>
    <property type="match status" value="1"/>
</dbReference>
<keyword evidence="15" id="KW-1185">Reference proteome</keyword>
<evidence type="ECO:0000256" key="10">
    <source>
        <dbReference type="ARBA" id="ARBA00023033"/>
    </source>
</evidence>